<feature type="region of interest" description="Disordered" evidence="6">
    <location>
        <begin position="259"/>
        <end position="288"/>
    </location>
</feature>
<keyword evidence="9" id="KW-1185">Reference proteome</keyword>
<evidence type="ECO:0000313" key="9">
    <source>
        <dbReference type="Proteomes" id="UP000245942"/>
    </source>
</evidence>
<dbReference type="GeneID" id="37014203"/>
<comment type="similarity">
    <text evidence="2">Belongs to the PER33/POM33 family.</text>
</comment>
<sequence length="288" mass="31349">MARPVASTPHLVWAAGHFITFAAGLRYLIGVLFFSAGSLSRWYTVAYLGALVSYGVVVYKAFGVPQMNKAYVRRTAMDENVQYLFLAMYWWINKPIFLTLVPYVTFSLFHVLTFFRTTVIPMAFPSAAPAPAGKTETAASQTTPAKASKFVQTWVKKNYDPAMRFVAYSEVFIFARILLGAITLRNSLLAPLLYAHFLRLRFYMSSFTRAAFQHVGGVLDNLTNKPECPPFVRKGYLTLMDLINRYASTVLSVPANGAGGAAGSAGASSAASGSATGVEGAASSANRR</sequence>
<name>A0A316U882_9BASI</name>
<feature type="compositionally biased region" description="Low complexity" evidence="6">
    <location>
        <begin position="264"/>
        <end position="288"/>
    </location>
</feature>
<feature type="transmembrane region" description="Helical" evidence="7">
    <location>
        <begin position="12"/>
        <end position="36"/>
    </location>
</feature>
<dbReference type="EMBL" id="KZ819327">
    <property type="protein sequence ID" value="PWN20573.1"/>
    <property type="molecule type" value="Genomic_DNA"/>
</dbReference>
<dbReference type="OrthoDB" id="5581259at2759"/>
<reference evidence="8 9" key="1">
    <citation type="journal article" date="2018" name="Mol. Biol. Evol.">
        <title>Broad Genomic Sampling Reveals a Smut Pathogenic Ancestry of the Fungal Clade Ustilaginomycotina.</title>
        <authorList>
            <person name="Kijpornyongpan T."/>
            <person name="Mondo S.J."/>
            <person name="Barry K."/>
            <person name="Sandor L."/>
            <person name="Lee J."/>
            <person name="Lipzen A."/>
            <person name="Pangilinan J."/>
            <person name="LaButti K."/>
            <person name="Hainaut M."/>
            <person name="Henrissat B."/>
            <person name="Grigoriev I.V."/>
            <person name="Spatafora J.W."/>
            <person name="Aime M.C."/>
        </authorList>
    </citation>
    <scope>NUCLEOTIDE SEQUENCE [LARGE SCALE GENOMIC DNA]</scope>
    <source>
        <strain evidence="8 9">MCA 4718</strain>
    </source>
</reference>
<keyword evidence="3 7" id="KW-0812">Transmembrane</keyword>
<dbReference type="AlphaFoldDB" id="A0A316U882"/>
<dbReference type="GO" id="GO:0061024">
    <property type="term" value="P:membrane organization"/>
    <property type="evidence" value="ECO:0007669"/>
    <property type="project" value="TreeGrafter"/>
</dbReference>
<dbReference type="PANTHER" id="PTHR12703">
    <property type="entry name" value="TRANSMEMBRANE PROTEIN 33"/>
    <property type="match status" value="1"/>
</dbReference>
<dbReference type="GO" id="GO:0071786">
    <property type="term" value="P:endoplasmic reticulum tubular network organization"/>
    <property type="evidence" value="ECO:0007669"/>
    <property type="project" value="TreeGrafter"/>
</dbReference>
<feature type="transmembrane region" description="Helical" evidence="7">
    <location>
        <begin position="173"/>
        <end position="195"/>
    </location>
</feature>
<evidence type="ECO:0000313" key="8">
    <source>
        <dbReference type="EMBL" id="PWN20573.1"/>
    </source>
</evidence>
<dbReference type="Pfam" id="PF03661">
    <property type="entry name" value="TMEM33_Pom33"/>
    <property type="match status" value="1"/>
</dbReference>
<dbReference type="RefSeq" id="XP_025347733.1">
    <property type="nucleotide sequence ID" value="XM_025492469.1"/>
</dbReference>
<dbReference type="PANTHER" id="PTHR12703:SF4">
    <property type="entry name" value="TRANSMEMBRANE PROTEIN 33"/>
    <property type="match status" value="1"/>
</dbReference>
<dbReference type="InterPro" id="IPR005344">
    <property type="entry name" value="TMEM33/Pom33"/>
</dbReference>
<organism evidence="8 9">
    <name type="scientific">Pseudomicrostroma glucosiphilum</name>
    <dbReference type="NCBI Taxonomy" id="1684307"/>
    <lineage>
        <taxon>Eukaryota</taxon>
        <taxon>Fungi</taxon>
        <taxon>Dikarya</taxon>
        <taxon>Basidiomycota</taxon>
        <taxon>Ustilaginomycotina</taxon>
        <taxon>Exobasidiomycetes</taxon>
        <taxon>Microstromatales</taxon>
        <taxon>Microstromatales incertae sedis</taxon>
        <taxon>Pseudomicrostroma</taxon>
    </lineage>
</organism>
<gene>
    <name evidence="8" type="ORF">BCV69DRAFT_282780</name>
</gene>
<evidence type="ECO:0000256" key="4">
    <source>
        <dbReference type="ARBA" id="ARBA00022989"/>
    </source>
</evidence>
<evidence type="ECO:0000256" key="1">
    <source>
        <dbReference type="ARBA" id="ARBA00004141"/>
    </source>
</evidence>
<keyword evidence="4 7" id="KW-1133">Transmembrane helix</keyword>
<protein>
    <recommendedName>
        <fullName evidence="10">Endoplasmic reticulum protein</fullName>
    </recommendedName>
</protein>
<proteinExistence type="inferred from homology"/>
<dbReference type="InterPro" id="IPR051645">
    <property type="entry name" value="PER33/POM33_regulator"/>
</dbReference>
<feature type="transmembrane region" description="Helical" evidence="7">
    <location>
        <begin position="42"/>
        <end position="62"/>
    </location>
</feature>
<evidence type="ECO:0000256" key="3">
    <source>
        <dbReference type="ARBA" id="ARBA00022692"/>
    </source>
</evidence>
<accession>A0A316U882</accession>
<comment type="subcellular location">
    <subcellularLocation>
        <location evidence="1">Membrane</location>
        <topology evidence="1">Multi-pass membrane protein</topology>
    </subcellularLocation>
</comment>
<evidence type="ECO:0000256" key="6">
    <source>
        <dbReference type="SAM" id="MobiDB-lite"/>
    </source>
</evidence>
<evidence type="ECO:0008006" key="10">
    <source>
        <dbReference type="Google" id="ProtNLM"/>
    </source>
</evidence>
<dbReference type="STRING" id="1684307.A0A316U882"/>
<dbReference type="GO" id="GO:0005783">
    <property type="term" value="C:endoplasmic reticulum"/>
    <property type="evidence" value="ECO:0007669"/>
    <property type="project" value="TreeGrafter"/>
</dbReference>
<evidence type="ECO:0000256" key="2">
    <source>
        <dbReference type="ARBA" id="ARBA00007322"/>
    </source>
</evidence>
<keyword evidence="5 7" id="KW-0472">Membrane</keyword>
<feature type="transmembrane region" description="Helical" evidence="7">
    <location>
        <begin position="83"/>
        <end position="106"/>
    </location>
</feature>
<evidence type="ECO:0000256" key="7">
    <source>
        <dbReference type="SAM" id="Phobius"/>
    </source>
</evidence>
<dbReference type="GO" id="GO:0016020">
    <property type="term" value="C:membrane"/>
    <property type="evidence" value="ECO:0007669"/>
    <property type="project" value="UniProtKB-SubCell"/>
</dbReference>
<dbReference type="Proteomes" id="UP000245942">
    <property type="component" value="Unassembled WGS sequence"/>
</dbReference>
<evidence type="ECO:0000256" key="5">
    <source>
        <dbReference type="ARBA" id="ARBA00023136"/>
    </source>
</evidence>